<comment type="similarity">
    <text evidence="2">Belongs to the DODA-type extradiol aromatic ring-opening dioxygenase family.</text>
</comment>
<dbReference type="KEGG" id="hch:HCH_04807"/>
<dbReference type="InterPro" id="IPR014436">
    <property type="entry name" value="Extradiol_dOase_DODA"/>
</dbReference>
<evidence type="ECO:0000256" key="2">
    <source>
        <dbReference type="ARBA" id="ARBA00007581"/>
    </source>
</evidence>
<dbReference type="HOGENOM" id="CLU_046582_2_1_6"/>
<name>Q2SCX3_HAHCH</name>
<dbReference type="GO" id="GO:0008270">
    <property type="term" value="F:zinc ion binding"/>
    <property type="evidence" value="ECO:0007669"/>
    <property type="project" value="InterPro"/>
</dbReference>
<evidence type="ECO:0000313" key="7">
    <source>
        <dbReference type="EMBL" id="ABC31501.1"/>
    </source>
</evidence>
<dbReference type="PANTHER" id="PTHR30096">
    <property type="entry name" value="4,5-DOPA DIOXYGENASE EXTRADIOL-LIKE PROTEIN"/>
    <property type="match status" value="1"/>
</dbReference>
<evidence type="ECO:0000313" key="8">
    <source>
        <dbReference type="Proteomes" id="UP000000238"/>
    </source>
</evidence>
<dbReference type="SUPFAM" id="SSF53213">
    <property type="entry name" value="LigB-like"/>
    <property type="match status" value="1"/>
</dbReference>
<evidence type="ECO:0000256" key="5">
    <source>
        <dbReference type="ARBA" id="ARBA00023002"/>
    </source>
</evidence>
<reference evidence="7 8" key="1">
    <citation type="journal article" date="2005" name="Nucleic Acids Res.">
        <title>Genomic blueprint of Hahella chejuensis, a marine microbe producing an algicidal agent.</title>
        <authorList>
            <person name="Jeong H."/>
            <person name="Yim J.H."/>
            <person name="Lee C."/>
            <person name="Choi S.-H."/>
            <person name="Park Y.K."/>
            <person name="Yoon S.H."/>
            <person name="Hur C.-G."/>
            <person name="Kang H.-Y."/>
            <person name="Kim D."/>
            <person name="Lee H.H."/>
            <person name="Park K.H."/>
            <person name="Park S.-H."/>
            <person name="Park H.-S."/>
            <person name="Lee H.K."/>
            <person name="Oh T.K."/>
            <person name="Kim J.F."/>
        </authorList>
    </citation>
    <scope>NUCLEOTIDE SEQUENCE [LARGE SCALE GENOMIC DNA]</scope>
    <source>
        <strain evidence="7 8">KCTC 2396</strain>
    </source>
</reference>
<dbReference type="PANTHER" id="PTHR30096:SF0">
    <property type="entry name" value="4,5-DOPA DIOXYGENASE EXTRADIOL-LIKE PROTEIN"/>
    <property type="match status" value="1"/>
</dbReference>
<comment type="cofactor">
    <cofactor evidence="1">
        <name>Zn(2+)</name>
        <dbReference type="ChEBI" id="CHEBI:29105"/>
    </cofactor>
</comment>
<dbReference type="EMBL" id="CP000155">
    <property type="protein sequence ID" value="ABC31501.1"/>
    <property type="molecule type" value="Genomic_DNA"/>
</dbReference>
<keyword evidence="5" id="KW-0560">Oxidoreductase</keyword>
<dbReference type="GO" id="GO:0008198">
    <property type="term" value="F:ferrous iron binding"/>
    <property type="evidence" value="ECO:0007669"/>
    <property type="project" value="InterPro"/>
</dbReference>
<organism evidence="7 8">
    <name type="scientific">Hahella chejuensis (strain KCTC 2396)</name>
    <dbReference type="NCBI Taxonomy" id="349521"/>
    <lineage>
        <taxon>Bacteria</taxon>
        <taxon>Pseudomonadati</taxon>
        <taxon>Pseudomonadota</taxon>
        <taxon>Gammaproteobacteria</taxon>
        <taxon>Oceanospirillales</taxon>
        <taxon>Hahellaceae</taxon>
        <taxon>Hahella</taxon>
    </lineage>
</organism>
<dbReference type="STRING" id="349521.HCH_04807"/>
<evidence type="ECO:0000259" key="6">
    <source>
        <dbReference type="Pfam" id="PF02900"/>
    </source>
</evidence>
<dbReference type="InterPro" id="IPR004183">
    <property type="entry name" value="Xdiol_dOase_suB"/>
</dbReference>
<evidence type="ECO:0000256" key="3">
    <source>
        <dbReference type="ARBA" id="ARBA00022723"/>
    </source>
</evidence>
<sequence length="255" mass="28012">MQAPSWFISHGSPDLVTHAKAPAHQFLRGLGSSMAGLRGVVAISPHWRTEALTVNVTAPARIQYDFYGFPEALYAYQWTPASSDKLNDQVLATLAPLSPQAAATLPLDHGVWAPLSLMDPQGSIPVVALSLPRRFSPRQLFELGAALAPLRENGIAVMGSGSVTHNLREIGPNEAEEPKWAREFVAWMEEKLAQNDWEALFEYRRSAPHALRAHPTDEHLAPLFIAAGAGQGKFAHRLHASYTYQSLHMGSYEFV</sequence>
<keyword evidence="8" id="KW-1185">Reference proteome</keyword>
<dbReference type="AlphaFoldDB" id="Q2SCX3"/>
<evidence type="ECO:0000256" key="1">
    <source>
        <dbReference type="ARBA" id="ARBA00001947"/>
    </source>
</evidence>
<dbReference type="GO" id="GO:0016702">
    <property type="term" value="F:oxidoreductase activity, acting on single donors with incorporation of molecular oxygen, incorporation of two atoms of oxygen"/>
    <property type="evidence" value="ECO:0007669"/>
    <property type="project" value="UniProtKB-ARBA"/>
</dbReference>
<dbReference type="PIRSF" id="PIRSF006157">
    <property type="entry name" value="Doxgns_DODA"/>
    <property type="match status" value="1"/>
</dbReference>
<dbReference type="OrthoDB" id="9790889at2"/>
<evidence type="ECO:0000256" key="4">
    <source>
        <dbReference type="ARBA" id="ARBA00022833"/>
    </source>
</evidence>
<feature type="domain" description="Extradiol ring-cleavage dioxygenase class III enzyme subunit B" evidence="6">
    <location>
        <begin position="38"/>
        <end position="245"/>
    </location>
</feature>
<dbReference type="CDD" id="cd07363">
    <property type="entry name" value="45_DOPA_Dioxygenase"/>
    <property type="match status" value="1"/>
</dbReference>
<dbReference type="Gene3D" id="3.40.830.10">
    <property type="entry name" value="LigB-like"/>
    <property type="match status" value="1"/>
</dbReference>
<keyword evidence="4" id="KW-0862">Zinc</keyword>
<dbReference type="RefSeq" id="WP_011398566.1">
    <property type="nucleotide sequence ID" value="NC_007645.1"/>
</dbReference>
<keyword evidence="3" id="KW-0479">Metal-binding</keyword>
<dbReference type="eggNOG" id="COG3384">
    <property type="taxonomic scope" value="Bacteria"/>
</dbReference>
<proteinExistence type="inferred from homology"/>
<dbReference type="Pfam" id="PF02900">
    <property type="entry name" value="LigB"/>
    <property type="match status" value="1"/>
</dbReference>
<gene>
    <name evidence="7" type="ordered locus">HCH_04807</name>
</gene>
<accession>Q2SCX3</accession>
<dbReference type="Proteomes" id="UP000000238">
    <property type="component" value="Chromosome"/>
</dbReference>
<protein>
    <submittedName>
        <fullName evidence="7">Uncharacterized conserved protein</fullName>
    </submittedName>
</protein>